<name>A0A921QTW7_SORBI</name>
<evidence type="ECO:0000313" key="3">
    <source>
        <dbReference type="Proteomes" id="UP000807115"/>
    </source>
</evidence>
<proteinExistence type="predicted"/>
<protein>
    <submittedName>
        <fullName evidence="2">Uncharacterized protein</fullName>
    </submittedName>
</protein>
<reference evidence="2" key="1">
    <citation type="journal article" date="2019" name="BMC Genomics">
        <title>A new reference genome for Sorghum bicolor reveals high levels of sequence similarity between sweet and grain genotypes: implications for the genetics of sugar metabolism.</title>
        <authorList>
            <person name="Cooper E.A."/>
            <person name="Brenton Z.W."/>
            <person name="Flinn B.S."/>
            <person name="Jenkins J."/>
            <person name="Shu S."/>
            <person name="Flowers D."/>
            <person name="Luo F."/>
            <person name="Wang Y."/>
            <person name="Xia P."/>
            <person name="Barry K."/>
            <person name="Daum C."/>
            <person name="Lipzen A."/>
            <person name="Yoshinaga Y."/>
            <person name="Schmutz J."/>
            <person name="Saski C."/>
            <person name="Vermerris W."/>
            <person name="Kresovich S."/>
        </authorList>
    </citation>
    <scope>NUCLEOTIDE SEQUENCE</scope>
</reference>
<dbReference type="AlphaFoldDB" id="A0A921QTW7"/>
<feature type="region of interest" description="Disordered" evidence="1">
    <location>
        <begin position="1"/>
        <end position="40"/>
    </location>
</feature>
<evidence type="ECO:0000313" key="2">
    <source>
        <dbReference type="EMBL" id="KAG0527598.1"/>
    </source>
</evidence>
<dbReference type="Gramene" id="EES12897">
    <property type="protein sequence ID" value="EES12897"/>
    <property type="gene ID" value="SORBI_3006G225000"/>
</dbReference>
<dbReference type="Proteomes" id="UP000807115">
    <property type="component" value="Chromosome 6"/>
</dbReference>
<gene>
    <name evidence="2" type="ORF">BDA96_06G246700</name>
</gene>
<organism evidence="2 3">
    <name type="scientific">Sorghum bicolor</name>
    <name type="common">Sorghum</name>
    <name type="synonym">Sorghum vulgare</name>
    <dbReference type="NCBI Taxonomy" id="4558"/>
    <lineage>
        <taxon>Eukaryota</taxon>
        <taxon>Viridiplantae</taxon>
        <taxon>Streptophyta</taxon>
        <taxon>Embryophyta</taxon>
        <taxon>Tracheophyta</taxon>
        <taxon>Spermatophyta</taxon>
        <taxon>Magnoliopsida</taxon>
        <taxon>Liliopsida</taxon>
        <taxon>Poales</taxon>
        <taxon>Poaceae</taxon>
        <taxon>PACMAD clade</taxon>
        <taxon>Panicoideae</taxon>
        <taxon>Andropogonodae</taxon>
        <taxon>Andropogoneae</taxon>
        <taxon>Sorghinae</taxon>
        <taxon>Sorghum</taxon>
    </lineage>
</organism>
<comment type="caution">
    <text evidence="2">The sequence shown here is derived from an EMBL/GenBank/DDBJ whole genome shotgun (WGS) entry which is preliminary data.</text>
</comment>
<sequence>MGRRPRNATNMTGGMTGAKKAGWRSRAPRGLPEDGPVVSQPPPKHLCLGGRLSSRAAVVVRCVIDRLRLLCKYLHGLARRRGISTSVIPVADQLVVKEERPPAHLHRGRRHHTFKPEPLRRPVRRPSVMTVDEPPRPPTPPVVVNGHSVTKEVEAQYREYFRLSTLTPDSSVLCHMCFFEMQRHENNTVLKSKILWHCSHKHTIGLPCEFEGCKVRVPTARDLELHRHFCHARLP</sequence>
<evidence type="ECO:0000256" key="1">
    <source>
        <dbReference type="SAM" id="MobiDB-lite"/>
    </source>
</evidence>
<dbReference type="OMA" id="EMQRHEN"/>
<reference evidence="2" key="2">
    <citation type="submission" date="2020-10" db="EMBL/GenBank/DDBJ databases">
        <authorList>
            <person name="Cooper E.A."/>
            <person name="Brenton Z.W."/>
            <person name="Flinn B.S."/>
            <person name="Jenkins J."/>
            <person name="Shu S."/>
            <person name="Flowers D."/>
            <person name="Luo F."/>
            <person name="Wang Y."/>
            <person name="Xia P."/>
            <person name="Barry K."/>
            <person name="Daum C."/>
            <person name="Lipzen A."/>
            <person name="Yoshinaga Y."/>
            <person name="Schmutz J."/>
            <person name="Saski C."/>
            <person name="Vermerris W."/>
            <person name="Kresovich S."/>
        </authorList>
    </citation>
    <scope>NUCLEOTIDE SEQUENCE</scope>
</reference>
<accession>A0A921QTW7</accession>
<dbReference type="EMBL" id="CM027685">
    <property type="protein sequence ID" value="KAG0527598.1"/>
    <property type="molecule type" value="Genomic_DNA"/>
</dbReference>